<dbReference type="InterPro" id="IPR036873">
    <property type="entry name" value="Rhodanese-like_dom_sf"/>
</dbReference>
<dbReference type="CDD" id="cd01449">
    <property type="entry name" value="TST_Repeat_2"/>
    <property type="match status" value="1"/>
</dbReference>
<dbReference type="PROSITE" id="PS00683">
    <property type="entry name" value="RHODANESE_2"/>
    <property type="match status" value="1"/>
</dbReference>
<dbReference type="SMART" id="SM00450">
    <property type="entry name" value="RHOD"/>
    <property type="match status" value="2"/>
</dbReference>
<dbReference type="GO" id="GO:0004792">
    <property type="term" value="F:thiosulfate-cyanide sulfurtransferase activity"/>
    <property type="evidence" value="ECO:0007669"/>
    <property type="project" value="InterPro"/>
</dbReference>
<dbReference type="InterPro" id="IPR001763">
    <property type="entry name" value="Rhodanese-like_dom"/>
</dbReference>
<evidence type="ECO:0000313" key="9">
    <source>
        <dbReference type="Proteomes" id="UP000305709"/>
    </source>
</evidence>
<accession>A0A5C4NHC2</accession>
<dbReference type="SUPFAM" id="SSF52821">
    <property type="entry name" value="Rhodanese/Cell cycle control phosphatase"/>
    <property type="match status" value="2"/>
</dbReference>
<dbReference type="GO" id="GO:0005737">
    <property type="term" value="C:cytoplasm"/>
    <property type="evidence" value="ECO:0007669"/>
    <property type="project" value="UniProtKB-SubCell"/>
</dbReference>
<name>A0A5C4NHC2_9RHOB</name>
<dbReference type="CDD" id="cd01448">
    <property type="entry name" value="TST_Repeat_1"/>
    <property type="match status" value="1"/>
</dbReference>
<organism evidence="8 9">
    <name type="scientific">Rubellimicrobium roseum</name>
    <dbReference type="NCBI Taxonomy" id="687525"/>
    <lineage>
        <taxon>Bacteria</taxon>
        <taxon>Pseudomonadati</taxon>
        <taxon>Pseudomonadota</taxon>
        <taxon>Alphaproteobacteria</taxon>
        <taxon>Rhodobacterales</taxon>
        <taxon>Roseobacteraceae</taxon>
        <taxon>Rubellimicrobium</taxon>
    </lineage>
</organism>
<dbReference type="Gene3D" id="3.40.250.10">
    <property type="entry name" value="Rhodanese-like domain"/>
    <property type="match status" value="2"/>
</dbReference>
<comment type="caution">
    <text evidence="8">The sequence shown here is derived from an EMBL/GenBank/DDBJ whole genome shotgun (WGS) entry which is preliminary data.</text>
</comment>
<dbReference type="InterPro" id="IPR045078">
    <property type="entry name" value="TST/MPST-like"/>
</dbReference>
<evidence type="ECO:0000256" key="6">
    <source>
        <dbReference type="RuleBase" id="RU000507"/>
    </source>
</evidence>
<dbReference type="Proteomes" id="UP000305709">
    <property type="component" value="Unassembled WGS sequence"/>
</dbReference>
<dbReference type="FunFam" id="3.40.250.10:FF:000015">
    <property type="entry name" value="Sulfurtransferase"/>
    <property type="match status" value="1"/>
</dbReference>
<evidence type="ECO:0000256" key="5">
    <source>
        <dbReference type="ARBA" id="ARBA00051793"/>
    </source>
</evidence>
<keyword evidence="9" id="KW-1185">Reference proteome</keyword>
<keyword evidence="3 6" id="KW-0808">Transferase</keyword>
<dbReference type="AlphaFoldDB" id="A0A5C4NHC2"/>
<keyword evidence="8" id="KW-0670">Pyruvate</keyword>
<dbReference type="RefSeq" id="WP_139081626.1">
    <property type="nucleotide sequence ID" value="NZ_VDFV01000011.1"/>
</dbReference>
<evidence type="ECO:0000256" key="2">
    <source>
        <dbReference type="ARBA" id="ARBA00022490"/>
    </source>
</evidence>
<gene>
    <name evidence="8" type="primary">sseA</name>
    <name evidence="8" type="ORF">FHG71_10490</name>
</gene>
<feature type="domain" description="Rhodanese" evidence="7">
    <location>
        <begin position="168"/>
        <end position="281"/>
    </location>
</feature>
<dbReference type="GO" id="GO:0016784">
    <property type="term" value="F:3-mercaptopyruvate sulfurtransferase activity"/>
    <property type="evidence" value="ECO:0007669"/>
    <property type="project" value="UniProtKB-EC"/>
</dbReference>
<dbReference type="PANTHER" id="PTHR11364">
    <property type="entry name" value="THIOSULFATE SULFERTANSFERASE"/>
    <property type="match status" value="1"/>
</dbReference>
<reference evidence="8 9" key="1">
    <citation type="submission" date="2019-06" db="EMBL/GenBank/DDBJ databases">
        <authorList>
            <person name="Jiang L."/>
        </authorList>
    </citation>
    <scope>NUCLEOTIDE SEQUENCE [LARGE SCALE GENOMIC DNA]</scope>
    <source>
        <strain evidence="8 9">YIM 48858</strain>
    </source>
</reference>
<proteinExistence type="predicted"/>
<dbReference type="Pfam" id="PF00581">
    <property type="entry name" value="Rhodanese"/>
    <property type="match status" value="2"/>
</dbReference>
<feature type="domain" description="Rhodanese" evidence="7">
    <location>
        <begin position="19"/>
        <end position="136"/>
    </location>
</feature>
<sequence>MPDDPRTLVSTEWLAQRLGGPDLVILDASWHLPGSGRDAEAEFGAGRIPGARRFDIEAVADTESALPHMAPSAEVFAKAAWDLGIGPGTQVVTYDAAGLFSAPRAWWTFRLMGHERVAVLDGGLPKWRAEGQALETGEAGAAPEAAPLTPAPEAARVVDADAVERALETGEAQVLDARARARFRGEAPEPRAGLRAGHMPGALNVPFGEVLNPDGTMKDEDGLRAALIAEGVDPARPVIATCGSGVTAAILALALERLGRSAAIYDGSWAEWGADPLRPVATGP</sequence>
<evidence type="ECO:0000256" key="4">
    <source>
        <dbReference type="ARBA" id="ARBA00022737"/>
    </source>
</evidence>
<keyword evidence="2" id="KW-0963">Cytoplasm</keyword>
<evidence type="ECO:0000256" key="3">
    <source>
        <dbReference type="ARBA" id="ARBA00022679"/>
    </source>
</evidence>
<dbReference type="PROSITE" id="PS50206">
    <property type="entry name" value="RHODANESE_3"/>
    <property type="match status" value="2"/>
</dbReference>
<comment type="subcellular location">
    <subcellularLocation>
        <location evidence="1">Cytoplasm</location>
    </subcellularLocation>
</comment>
<dbReference type="OrthoDB" id="9781034at2"/>
<dbReference type="PANTHER" id="PTHR11364:SF27">
    <property type="entry name" value="SULFURTRANSFERASE"/>
    <property type="match status" value="1"/>
</dbReference>
<dbReference type="NCBIfam" id="NF008557">
    <property type="entry name" value="PRK11493.1"/>
    <property type="match status" value="1"/>
</dbReference>
<protein>
    <recommendedName>
        <fullName evidence="6">Sulfurtransferase</fullName>
    </recommendedName>
</protein>
<evidence type="ECO:0000313" key="8">
    <source>
        <dbReference type="EMBL" id="TNC71839.1"/>
    </source>
</evidence>
<dbReference type="EMBL" id="VDFV01000011">
    <property type="protein sequence ID" value="TNC71839.1"/>
    <property type="molecule type" value="Genomic_DNA"/>
</dbReference>
<evidence type="ECO:0000259" key="7">
    <source>
        <dbReference type="PROSITE" id="PS50206"/>
    </source>
</evidence>
<comment type="catalytic activity">
    <reaction evidence="5">
        <text>2-oxo-3-sulfanylpropanoate + [thioredoxin]-dithiol = [thioredoxin]-disulfide + hydrogen sulfide + pyruvate + H(+)</text>
        <dbReference type="Rhea" id="RHEA:21740"/>
        <dbReference type="Rhea" id="RHEA-COMP:10698"/>
        <dbReference type="Rhea" id="RHEA-COMP:10700"/>
        <dbReference type="ChEBI" id="CHEBI:15361"/>
        <dbReference type="ChEBI" id="CHEBI:15378"/>
        <dbReference type="ChEBI" id="CHEBI:29919"/>
        <dbReference type="ChEBI" id="CHEBI:29950"/>
        <dbReference type="ChEBI" id="CHEBI:50058"/>
        <dbReference type="ChEBI" id="CHEBI:57678"/>
        <dbReference type="EC" id="2.8.1.2"/>
    </reaction>
    <physiologicalReaction direction="left-to-right" evidence="5">
        <dbReference type="Rhea" id="RHEA:21741"/>
    </physiologicalReaction>
</comment>
<dbReference type="InterPro" id="IPR001307">
    <property type="entry name" value="Thiosulphate_STrfase_CS"/>
</dbReference>
<dbReference type="FunFam" id="3.40.250.10:FF:000001">
    <property type="entry name" value="Sulfurtransferase"/>
    <property type="match status" value="1"/>
</dbReference>
<keyword evidence="4" id="KW-0677">Repeat</keyword>
<evidence type="ECO:0000256" key="1">
    <source>
        <dbReference type="ARBA" id="ARBA00004496"/>
    </source>
</evidence>